<name>U9SW45_RHIID</name>
<accession>U9SW45</accession>
<protein>
    <submittedName>
        <fullName evidence="1">Uncharacterized protein</fullName>
    </submittedName>
</protein>
<sequence length="73" mass="8429">MTETANQLLNRVTPICTCQVPGSTNTTEPAYSRFQYVMREWQVDAKLHLYSKECWMFPISFYAPIIPQHACGN</sequence>
<proteinExistence type="predicted"/>
<dbReference type="HOGENOM" id="CLU_2706136_0_0_1"/>
<gene>
    <name evidence="1" type="ORF">GLOINDRAFT_8780</name>
</gene>
<dbReference type="AlphaFoldDB" id="U9SW45"/>
<reference evidence="1" key="1">
    <citation type="submission" date="2013-07" db="EMBL/GenBank/DDBJ databases">
        <title>The genome of an arbuscular mycorrhizal fungus provides insights into the evolution of the oldest plant symbiosis.</title>
        <authorList>
            <consortium name="DOE Joint Genome Institute"/>
            <person name="Tisserant E."/>
            <person name="Malbreil M."/>
            <person name="Kuo A."/>
            <person name="Kohler A."/>
            <person name="Symeonidi A."/>
            <person name="Balestrini R."/>
            <person name="Charron P."/>
            <person name="Duensing N."/>
            <person name="Frei-dit-Frey N."/>
            <person name="Gianinazzi-Pearson V."/>
            <person name="Gilbert B."/>
            <person name="Handa Y."/>
            <person name="Hijri M."/>
            <person name="Kaul R."/>
            <person name="Kawaguchi M."/>
            <person name="Krajinski F."/>
            <person name="Lammers P."/>
            <person name="Lapierre D."/>
            <person name="Masclaux F.G."/>
            <person name="Murat C."/>
            <person name="Morin E."/>
            <person name="Ndikumana S."/>
            <person name="Pagni M."/>
            <person name="Petitpierre D."/>
            <person name="Requena N."/>
            <person name="Rosikiewicz P."/>
            <person name="Riley R."/>
            <person name="Saito K."/>
            <person name="San Clemente H."/>
            <person name="Shapiro H."/>
            <person name="van Tuinen D."/>
            <person name="Becard G."/>
            <person name="Bonfante P."/>
            <person name="Paszkowski U."/>
            <person name="Shachar-Hill Y."/>
            <person name="Young J.P."/>
            <person name="Sanders I.R."/>
            <person name="Henrissat B."/>
            <person name="Rensing S.A."/>
            <person name="Grigoriev I.V."/>
            <person name="Corradi N."/>
            <person name="Roux C."/>
            <person name="Martin F."/>
        </authorList>
    </citation>
    <scope>NUCLEOTIDE SEQUENCE</scope>
    <source>
        <strain evidence="1">DAOM 197198</strain>
    </source>
</reference>
<organism evidence="1">
    <name type="scientific">Rhizophagus irregularis (strain DAOM 181602 / DAOM 197198 / MUCL 43194)</name>
    <name type="common">Arbuscular mycorrhizal fungus</name>
    <name type="synonym">Glomus intraradices</name>
    <dbReference type="NCBI Taxonomy" id="747089"/>
    <lineage>
        <taxon>Eukaryota</taxon>
        <taxon>Fungi</taxon>
        <taxon>Fungi incertae sedis</taxon>
        <taxon>Mucoromycota</taxon>
        <taxon>Glomeromycotina</taxon>
        <taxon>Glomeromycetes</taxon>
        <taxon>Glomerales</taxon>
        <taxon>Glomeraceae</taxon>
        <taxon>Rhizophagus</taxon>
    </lineage>
</organism>
<dbReference type="EMBL" id="KI297414">
    <property type="protein sequence ID" value="ESA00159.1"/>
    <property type="molecule type" value="Genomic_DNA"/>
</dbReference>
<evidence type="ECO:0000313" key="1">
    <source>
        <dbReference type="EMBL" id="ESA00159.1"/>
    </source>
</evidence>